<feature type="region of interest" description="Disordered" evidence="1">
    <location>
        <begin position="144"/>
        <end position="251"/>
    </location>
</feature>
<feature type="compositionally biased region" description="Polar residues" evidence="1">
    <location>
        <begin position="62"/>
        <end position="71"/>
    </location>
</feature>
<feature type="compositionally biased region" description="Low complexity" evidence="1">
    <location>
        <begin position="155"/>
        <end position="168"/>
    </location>
</feature>
<feature type="region of interest" description="Disordered" evidence="1">
    <location>
        <begin position="62"/>
        <end position="93"/>
    </location>
</feature>
<reference evidence="3 4" key="1">
    <citation type="submission" date="2019-04" db="EMBL/GenBank/DDBJ databases">
        <authorList>
            <consortium name="DOE Joint Genome Institute"/>
            <person name="Mondo S."/>
            <person name="Kjaerbolling I."/>
            <person name="Vesth T."/>
            <person name="Frisvad J.C."/>
            <person name="Nybo J.L."/>
            <person name="Theobald S."/>
            <person name="Kildgaard S."/>
            <person name="Isbrandt T."/>
            <person name="Kuo A."/>
            <person name="Sato A."/>
            <person name="Lyhne E.K."/>
            <person name="Kogle M.E."/>
            <person name="Wiebenga A."/>
            <person name="Kun R.S."/>
            <person name="Lubbers R.J."/>
            <person name="Makela M.R."/>
            <person name="Barry K."/>
            <person name="Chovatia M."/>
            <person name="Clum A."/>
            <person name="Daum C."/>
            <person name="Haridas S."/>
            <person name="He G."/>
            <person name="LaButti K."/>
            <person name="Lipzen A."/>
            <person name="Riley R."/>
            <person name="Salamov A."/>
            <person name="Simmons B.A."/>
            <person name="Magnuson J.K."/>
            <person name="Henrissat B."/>
            <person name="Mortensen U.H."/>
            <person name="Larsen T.O."/>
            <person name="Devries R.P."/>
            <person name="Grigoriev I.V."/>
            <person name="Machida M."/>
            <person name="Baker S.E."/>
            <person name="Andersen M.R."/>
            <person name="Cantor M.N."/>
            <person name="Hua S.X."/>
        </authorList>
    </citation>
    <scope>NUCLEOTIDE SEQUENCE [LARGE SCALE GENOMIC DNA]</scope>
    <source>
        <strain evidence="3 4">CBS 119388</strain>
    </source>
</reference>
<accession>A0A5N7D959</accession>
<dbReference type="AlphaFoldDB" id="A0A5N7D959"/>
<dbReference type="GeneID" id="43672171"/>
<organism evidence="3 4">
    <name type="scientific">Aspergillus pseudonomiae</name>
    <dbReference type="NCBI Taxonomy" id="1506151"/>
    <lineage>
        <taxon>Eukaryota</taxon>
        <taxon>Fungi</taxon>
        <taxon>Dikarya</taxon>
        <taxon>Ascomycota</taxon>
        <taxon>Pezizomycotina</taxon>
        <taxon>Eurotiomycetes</taxon>
        <taxon>Eurotiomycetidae</taxon>
        <taxon>Eurotiales</taxon>
        <taxon>Aspergillaceae</taxon>
        <taxon>Aspergillus</taxon>
        <taxon>Aspergillus subgen. Circumdati</taxon>
    </lineage>
</organism>
<proteinExistence type="predicted"/>
<feature type="compositionally biased region" description="Low complexity" evidence="1">
    <location>
        <begin position="179"/>
        <end position="191"/>
    </location>
</feature>
<protein>
    <submittedName>
        <fullName evidence="3">Uncharacterized protein</fullName>
    </submittedName>
</protein>
<feature type="signal peptide" evidence="2">
    <location>
        <begin position="1"/>
        <end position="18"/>
    </location>
</feature>
<feature type="compositionally biased region" description="Pro residues" evidence="1">
    <location>
        <begin position="79"/>
        <end position="89"/>
    </location>
</feature>
<feature type="chain" id="PRO_5024925977" evidence="2">
    <location>
        <begin position="19"/>
        <end position="1031"/>
    </location>
</feature>
<evidence type="ECO:0000313" key="4">
    <source>
        <dbReference type="Proteomes" id="UP000325579"/>
    </source>
</evidence>
<name>A0A5N7D959_9EURO</name>
<keyword evidence="2" id="KW-0732">Signal</keyword>
<keyword evidence="4" id="KW-1185">Reference proteome</keyword>
<evidence type="ECO:0000313" key="3">
    <source>
        <dbReference type="EMBL" id="KAE8402844.1"/>
    </source>
</evidence>
<dbReference type="Proteomes" id="UP000325579">
    <property type="component" value="Unassembled WGS sequence"/>
</dbReference>
<dbReference type="OrthoDB" id="4505782at2759"/>
<feature type="region of interest" description="Disordered" evidence="1">
    <location>
        <begin position="796"/>
        <end position="816"/>
    </location>
</feature>
<feature type="compositionally biased region" description="Acidic residues" evidence="1">
    <location>
        <begin position="224"/>
        <end position="234"/>
    </location>
</feature>
<sequence length="1031" mass="101510">MYQKSIPLVLLLVQNVLGLPAGNEHSDVTDNGVDGVSENTNNGAYGASYGSTNADIGGNIAPSAQNAINPQNAVGNGPSPNPPVNPPGPAYGSVINPVGSQEVITSTIIVTWTTDRPIKPTMASNDIPIDRGHFIEAKADQRGPVQAPDTLNGPAAPSASVSDAAYSSTPGSVTGGAASSSHVVDTSSQSTAPVIPAGNSNGASITPGSASPPDATPSSNAGDESPDTTTDDDTIPPITRAPRLPTFSEAPPQFSTMRIESMANQNGLLRTALNGIQTILPVIDGLGLLGIESEGTYLNLPGLLDAIDIPCLFRCNTPPAPASPQPGAVPQAPAAAPPVAAPAVAGAPAVAAPVAGGAVGAIGAGAPAAAGMTAGGTEAVGGAVGAGTPAVAGAVAGGAQAAGGAVGAGVPAAAGAAAGVAAGGAGIISGIFGAGAGAGAGALAGGAEAVGGTVGAGAPAAANAVGGGSQGIADAVGNAPVEAPQAPAVQAPVAQAPEVGGGSANNPLLGSPGRSLAKGIQHGIENGLDQSGGMTESNNLPAQSLDGHANDAMNNVGPQPGSDSIQNAPVNGMDSGNANDLIYPVAASSSPPPEPIQSGLTNGNGNNMYQPAAPMPVNSAQAIPVQDGLQRGINDNMAPAGGLPQPNQGLTGSGQHGLYNGYGNNIAPPAGSIVPNYIQAGPPQNAAYMGMDNNMNNGNIQPANNMGQAMPPAGATMNSFLNGAQGPPAAGQMIQPNAVQGGPMVVPGQVNYPSSGPLVNAGPVPIYGGASSRPLFPVSTMITPGPSLIPMGTPTPTPTAASSNVPPPVTTTQPNGEVVSCASGKSPDGDKATAECAGETKVISTVESIASSYSAAQSASTSRMAEFVSYMGAVHASAAASKSASEAAEASWTSAAAKPSASCDILNDNGYNTVVFRIAGINGWTDGQSFSDTLRNKCHKNGFFVNFRINDYLWYKHEKSQFEGRERNTEKVTFAMTGFKNGCVEDAIREAGGPSHTCDHKEGDKLPPKNLQEAKDAGENVDDILMIPLKT</sequence>
<evidence type="ECO:0000256" key="2">
    <source>
        <dbReference type="SAM" id="SignalP"/>
    </source>
</evidence>
<gene>
    <name evidence="3" type="ORF">BDV37DRAFT_284341</name>
</gene>
<feature type="compositionally biased region" description="Polar residues" evidence="1">
    <location>
        <begin position="198"/>
        <end position="209"/>
    </location>
</feature>
<dbReference type="EMBL" id="ML736783">
    <property type="protein sequence ID" value="KAE8402844.1"/>
    <property type="molecule type" value="Genomic_DNA"/>
</dbReference>
<dbReference type="RefSeq" id="XP_031940163.1">
    <property type="nucleotide sequence ID" value="XM_032087480.1"/>
</dbReference>
<evidence type="ECO:0000256" key="1">
    <source>
        <dbReference type="SAM" id="MobiDB-lite"/>
    </source>
</evidence>